<keyword evidence="14" id="KW-1185">Reference proteome</keyword>
<dbReference type="InterPro" id="IPR014729">
    <property type="entry name" value="Rossmann-like_a/b/a_fold"/>
</dbReference>
<dbReference type="CDD" id="cd02165">
    <property type="entry name" value="NMNAT"/>
    <property type="match status" value="1"/>
</dbReference>
<dbReference type="InterPro" id="IPR004821">
    <property type="entry name" value="Cyt_trans-like"/>
</dbReference>
<dbReference type="SUPFAM" id="SSF52374">
    <property type="entry name" value="Nucleotidylyl transferase"/>
    <property type="match status" value="1"/>
</dbReference>
<keyword evidence="7 11" id="KW-0547">Nucleotide-binding</keyword>
<dbReference type="Proteomes" id="UP001209257">
    <property type="component" value="Unassembled WGS sequence"/>
</dbReference>
<keyword evidence="8 11" id="KW-0067">ATP-binding</keyword>
<dbReference type="HAMAP" id="MF_00244">
    <property type="entry name" value="NaMN_adenylyltr"/>
    <property type="match status" value="1"/>
</dbReference>
<dbReference type="EC" id="2.7.7.18" evidence="11"/>
<comment type="caution">
    <text evidence="13">The sequence shown here is derived from an EMBL/GenBank/DDBJ whole genome shotgun (WGS) entry which is preliminary data.</text>
</comment>
<evidence type="ECO:0000256" key="7">
    <source>
        <dbReference type="ARBA" id="ARBA00022741"/>
    </source>
</evidence>
<reference evidence="14" key="1">
    <citation type="submission" date="2023-07" db="EMBL/GenBank/DDBJ databases">
        <title>Study on multiphase classification of strain Alteromonas salexigens isolated from the Yellow Sea.</title>
        <authorList>
            <person name="Sun L."/>
        </authorList>
    </citation>
    <scope>NUCLEOTIDE SEQUENCE [LARGE SCALE GENOMIC DNA]</scope>
    <source>
        <strain evidence="14">ASW11-19</strain>
    </source>
</reference>
<feature type="domain" description="Cytidyltransferase-like" evidence="12">
    <location>
        <begin position="8"/>
        <end position="185"/>
    </location>
</feature>
<evidence type="ECO:0000313" key="14">
    <source>
        <dbReference type="Proteomes" id="UP001209257"/>
    </source>
</evidence>
<keyword evidence="5 11" id="KW-0808">Transferase</keyword>
<proteinExistence type="inferred from homology"/>
<dbReference type="PANTHER" id="PTHR39321:SF3">
    <property type="entry name" value="PHOSPHOPANTETHEINE ADENYLYLTRANSFERASE"/>
    <property type="match status" value="1"/>
</dbReference>
<organism evidence="13 14">
    <name type="scientific">Alteromonas salexigens</name>
    <dbReference type="NCBI Taxonomy" id="2982530"/>
    <lineage>
        <taxon>Bacteria</taxon>
        <taxon>Pseudomonadati</taxon>
        <taxon>Pseudomonadota</taxon>
        <taxon>Gammaproteobacteria</taxon>
        <taxon>Alteromonadales</taxon>
        <taxon>Alteromonadaceae</taxon>
        <taxon>Alteromonas/Salinimonas group</taxon>
        <taxon>Alteromonas</taxon>
    </lineage>
</organism>
<keyword evidence="4 11" id="KW-0662">Pyridine nucleotide biosynthesis</keyword>
<dbReference type="RefSeq" id="WP_262993009.1">
    <property type="nucleotide sequence ID" value="NZ_JAOTJC010000006.1"/>
</dbReference>
<evidence type="ECO:0000256" key="5">
    <source>
        <dbReference type="ARBA" id="ARBA00022679"/>
    </source>
</evidence>
<evidence type="ECO:0000256" key="10">
    <source>
        <dbReference type="ARBA" id="ARBA00048721"/>
    </source>
</evidence>
<keyword evidence="9 11" id="KW-0520">NAD</keyword>
<dbReference type="PANTHER" id="PTHR39321">
    <property type="entry name" value="NICOTINATE-NUCLEOTIDE ADENYLYLTRANSFERASE-RELATED"/>
    <property type="match status" value="1"/>
</dbReference>
<evidence type="ECO:0000313" key="13">
    <source>
        <dbReference type="EMBL" id="MCU7554332.1"/>
    </source>
</evidence>
<evidence type="ECO:0000256" key="6">
    <source>
        <dbReference type="ARBA" id="ARBA00022695"/>
    </source>
</evidence>
<evidence type="ECO:0000256" key="4">
    <source>
        <dbReference type="ARBA" id="ARBA00022642"/>
    </source>
</evidence>
<dbReference type="Pfam" id="PF01467">
    <property type="entry name" value="CTP_transf_like"/>
    <property type="match status" value="1"/>
</dbReference>
<dbReference type="GO" id="GO:0016779">
    <property type="term" value="F:nucleotidyltransferase activity"/>
    <property type="evidence" value="ECO:0007669"/>
    <property type="project" value="UniProtKB-KW"/>
</dbReference>
<comment type="pathway">
    <text evidence="2 11">Cofactor biosynthesis; NAD(+) biosynthesis; deamido-NAD(+) from nicotinate D-ribonucleotide: step 1/1.</text>
</comment>
<gene>
    <name evidence="11 13" type="primary">nadD</name>
    <name evidence="13" type="ORF">OCL06_06955</name>
</gene>
<evidence type="ECO:0000256" key="8">
    <source>
        <dbReference type="ARBA" id="ARBA00022840"/>
    </source>
</evidence>
<protein>
    <recommendedName>
        <fullName evidence="11">Probable nicotinate-nucleotide adenylyltransferase</fullName>
        <ecNumber evidence="11">2.7.7.18</ecNumber>
    </recommendedName>
    <alternativeName>
        <fullName evidence="11">Deamido-NAD(+) diphosphorylase</fullName>
    </alternativeName>
    <alternativeName>
        <fullName evidence="11">Deamido-NAD(+) pyrophosphorylase</fullName>
    </alternativeName>
    <alternativeName>
        <fullName evidence="11">Nicotinate mononucleotide adenylyltransferase</fullName>
        <shortName evidence="11">NaMN adenylyltransferase</shortName>
    </alternativeName>
</protein>
<dbReference type="InterPro" id="IPR005248">
    <property type="entry name" value="NadD/NMNAT"/>
</dbReference>
<name>A0ABT2VLZ5_9ALTE</name>
<evidence type="ECO:0000256" key="1">
    <source>
        <dbReference type="ARBA" id="ARBA00002324"/>
    </source>
</evidence>
<dbReference type="Gene3D" id="3.40.50.620">
    <property type="entry name" value="HUPs"/>
    <property type="match status" value="1"/>
</dbReference>
<dbReference type="EMBL" id="JAOTJC010000006">
    <property type="protein sequence ID" value="MCU7554332.1"/>
    <property type="molecule type" value="Genomic_DNA"/>
</dbReference>
<evidence type="ECO:0000256" key="11">
    <source>
        <dbReference type="HAMAP-Rule" id="MF_00244"/>
    </source>
</evidence>
<evidence type="ECO:0000256" key="2">
    <source>
        <dbReference type="ARBA" id="ARBA00005019"/>
    </source>
</evidence>
<comment type="function">
    <text evidence="1 11">Catalyzes the reversible adenylation of nicotinate mononucleotide (NaMN) to nicotinic acid adenine dinucleotide (NaAD).</text>
</comment>
<evidence type="ECO:0000256" key="9">
    <source>
        <dbReference type="ARBA" id="ARBA00023027"/>
    </source>
</evidence>
<dbReference type="NCBIfam" id="TIGR00482">
    <property type="entry name" value="nicotinate (nicotinamide) nucleotide adenylyltransferase"/>
    <property type="match status" value="1"/>
</dbReference>
<sequence>MSNTPLALLGGTFNPPHTGHIEPALAAVEELGIARLGLMPCRIPPHKDTAGIAQQHRINMVNAVCAGHPTLYPELIELSLPPPSYTVNTLRALRKAHPNNALCFLIGDDSLYNLSKWYEWEALLDYCHLIIMRRNVDQDTLSPEIEAFTVQHRTTHPEVIRETTRGHVYFASTPLQNISSTSLRNQIARAGTVNLPAISRWLAPSVADYIEQHQLYVPTT</sequence>
<keyword evidence="6 11" id="KW-0548">Nucleotidyltransferase</keyword>
<accession>A0ABT2VLZ5</accession>
<evidence type="ECO:0000259" key="12">
    <source>
        <dbReference type="Pfam" id="PF01467"/>
    </source>
</evidence>
<evidence type="ECO:0000256" key="3">
    <source>
        <dbReference type="ARBA" id="ARBA00009014"/>
    </source>
</evidence>
<comment type="similarity">
    <text evidence="3 11">Belongs to the NadD family.</text>
</comment>
<comment type="catalytic activity">
    <reaction evidence="10 11">
        <text>nicotinate beta-D-ribonucleotide + ATP + H(+) = deamido-NAD(+) + diphosphate</text>
        <dbReference type="Rhea" id="RHEA:22860"/>
        <dbReference type="ChEBI" id="CHEBI:15378"/>
        <dbReference type="ChEBI" id="CHEBI:30616"/>
        <dbReference type="ChEBI" id="CHEBI:33019"/>
        <dbReference type="ChEBI" id="CHEBI:57502"/>
        <dbReference type="ChEBI" id="CHEBI:58437"/>
        <dbReference type="EC" id="2.7.7.18"/>
    </reaction>
</comment>